<protein>
    <submittedName>
        <fullName evidence="11">Neprilysin-1</fullName>
    </submittedName>
</protein>
<proteinExistence type="inferred from homology"/>
<evidence type="ECO:0000256" key="3">
    <source>
        <dbReference type="ARBA" id="ARBA00007357"/>
    </source>
</evidence>
<dbReference type="InterPro" id="IPR042089">
    <property type="entry name" value="Peptidase_M13_dom_2"/>
</dbReference>
<comment type="similarity">
    <text evidence="3">Belongs to the peptidase M13 family.</text>
</comment>
<keyword evidence="4" id="KW-0645">Protease</keyword>
<dbReference type="Gene3D" id="3.40.390.10">
    <property type="entry name" value="Collagenase (Catalytic Domain)"/>
    <property type="match status" value="1"/>
</dbReference>
<dbReference type="PROSITE" id="PS51885">
    <property type="entry name" value="NEPRILYSIN"/>
    <property type="match status" value="1"/>
</dbReference>
<evidence type="ECO:0000256" key="4">
    <source>
        <dbReference type="ARBA" id="ARBA00022670"/>
    </source>
</evidence>
<dbReference type="PANTHER" id="PTHR11733">
    <property type="entry name" value="ZINC METALLOPROTEASE FAMILY M13 NEPRILYSIN-RELATED"/>
    <property type="match status" value="1"/>
</dbReference>
<evidence type="ECO:0000313" key="12">
    <source>
        <dbReference type="EMBL" id="JAD12897.1"/>
    </source>
</evidence>
<name>A0A0A1XAG5_ZEUCU</name>
<evidence type="ECO:0000313" key="11">
    <source>
        <dbReference type="EMBL" id="JAD07901.1"/>
    </source>
</evidence>
<dbReference type="PRINTS" id="PR00786">
    <property type="entry name" value="NEPRILYSIN"/>
</dbReference>
<accession>A0A0A1XAG5</accession>
<dbReference type="Pfam" id="PF01431">
    <property type="entry name" value="Peptidase_M13"/>
    <property type="match status" value="1"/>
</dbReference>
<dbReference type="EMBL" id="GBXI01006391">
    <property type="protein sequence ID" value="JAD07901.1"/>
    <property type="molecule type" value="Transcribed_RNA"/>
</dbReference>
<evidence type="ECO:0000259" key="9">
    <source>
        <dbReference type="Pfam" id="PF01431"/>
    </source>
</evidence>
<dbReference type="SUPFAM" id="SSF55486">
    <property type="entry name" value="Metalloproteases ('zincins'), catalytic domain"/>
    <property type="match status" value="1"/>
</dbReference>
<reference evidence="11" key="2">
    <citation type="journal article" date="2015" name="Gigascience">
        <title>Reconstructing a comprehensive transcriptome assembly of a white-pupal translocated strain of the pest fruit fly Bactrocera cucurbitae.</title>
        <authorList>
            <person name="Sim S.B."/>
            <person name="Calla B."/>
            <person name="Hall B."/>
            <person name="DeRego T."/>
            <person name="Geib S.M."/>
        </authorList>
    </citation>
    <scope>NUCLEOTIDE SEQUENCE</scope>
</reference>
<keyword evidence="8" id="KW-0482">Metalloprotease</keyword>
<keyword evidence="6" id="KW-0378">Hydrolase</keyword>
<comment type="cofactor">
    <cofactor evidence="1">
        <name>Zn(2+)</name>
        <dbReference type="ChEBI" id="CHEBI:29105"/>
    </cofactor>
</comment>
<feature type="domain" description="Peptidase M13 N-terminal" evidence="10">
    <location>
        <begin position="109"/>
        <end position="551"/>
    </location>
</feature>
<comment type="subcellular location">
    <subcellularLocation>
        <location evidence="2">Cell membrane</location>
        <topology evidence="2">Single-pass type II membrane protein</topology>
    </subcellularLocation>
</comment>
<organism evidence="11">
    <name type="scientific">Zeugodacus cucurbitae</name>
    <name type="common">Melon fruit fly</name>
    <name type="synonym">Bactrocera cucurbitae</name>
    <dbReference type="NCBI Taxonomy" id="28588"/>
    <lineage>
        <taxon>Eukaryota</taxon>
        <taxon>Metazoa</taxon>
        <taxon>Ecdysozoa</taxon>
        <taxon>Arthropoda</taxon>
        <taxon>Hexapoda</taxon>
        <taxon>Insecta</taxon>
        <taxon>Pterygota</taxon>
        <taxon>Neoptera</taxon>
        <taxon>Endopterygota</taxon>
        <taxon>Diptera</taxon>
        <taxon>Brachycera</taxon>
        <taxon>Muscomorpha</taxon>
        <taxon>Tephritoidea</taxon>
        <taxon>Tephritidae</taxon>
        <taxon>Zeugodacus</taxon>
        <taxon>Zeugodacus</taxon>
    </lineage>
</organism>
<dbReference type="GO" id="GO:0016485">
    <property type="term" value="P:protein processing"/>
    <property type="evidence" value="ECO:0007669"/>
    <property type="project" value="TreeGrafter"/>
</dbReference>
<dbReference type="GO" id="GO:0046872">
    <property type="term" value="F:metal ion binding"/>
    <property type="evidence" value="ECO:0007669"/>
    <property type="project" value="UniProtKB-KW"/>
</dbReference>
<reference evidence="11" key="1">
    <citation type="submission" date="2014-11" db="EMBL/GenBank/DDBJ databases">
        <authorList>
            <person name="Geib S."/>
        </authorList>
    </citation>
    <scope>NUCLEOTIDE SEQUENCE</scope>
</reference>
<sequence length="806" mass="92522">MRIANNHYQWSSALTMPQQQQQLNWGLQQLISITCHVLTLSLLTPMARGAAPRPLATHSAQPMAATADAKHTLWMHVNKTCLTSTCNNTLTEQHLERLERNIDWTVNACDDFHTHACGKWTPPSGHLTSASMMQVAEESLTARYVELFERSLNDRHAQRRGVATVAAAVTRAAQRQQVRRARRHGARAAVRHVRAAESGGEKQLETALNVEVPIEAYDMTTEAEDYDLVISKLLQYYRVCKRSERLTLRGYYDEIRAEGLLRPQQRHWQEMLANFARYGYGEQFVFFRVRQQNATQHDITVLPHDTHKRLNLTAEIYEILRAHTHKSRAELATEFRALETHVEGVVNNMCAVDGVEHNSTAPGTTTRAEQHAINDQPAAPISAEEDCDLTETLTLAELTHRCGDVDWQRFIGAPLGRHLHATDPIRIDSVATVCKLARYHNQAKHDHINFLYTLARFLSYLQQQQYNPVRLGSSASTCIRHMRKTLPVAMTYVYDRAYYAPVRAESDRVILSIFDKLKEEFARTIMLNRMQFDADIVEYLQQKLLSLRINLGNLPPAVNSSFYVDIMWKLNVSHNNFYRNHMHALAHTYGHVRRLAASASKKHNRSPWYTFNYHEPTFPDSLDATPYYFCLSNMIIVPYAYLQTPFYDRQFWSILLYGDLANTLGHELIHSFDSSFLEYDHVGNMNELMMQRISANVNFAHNTQCLSQGTKFLAERIADVSGTRLALNAFLRDPQFVKTNGRLFFLQFAQFFCSNTDEATHQLQDPWHDADALRLNYTLSQMPEFMEAFSCSAQSRMNAAQRCGLW</sequence>
<dbReference type="PANTHER" id="PTHR11733:SF237">
    <property type="entry name" value="NEPRILYSIN-LIKE 4"/>
    <property type="match status" value="1"/>
</dbReference>
<dbReference type="OrthoDB" id="7995352at2759"/>
<evidence type="ECO:0000256" key="5">
    <source>
        <dbReference type="ARBA" id="ARBA00022723"/>
    </source>
</evidence>
<dbReference type="InterPro" id="IPR024079">
    <property type="entry name" value="MetalloPept_cat_dom_sf"/>
</dbReference>
<keyword evidence="7" id="KW-0862">Zinc</keyword>
<evidence type="ECO:0000259" key="10">
    <source>
        <dbReference type="Pfam" id="PF05649"/>
    </source>
</evidence>
<evidence type="ECO:0000256" key="1">
    <source>
        <dbReference type="ARBA" id="ARBA00001947"/>
    </source>
</evidence>
<evidence type="ECO:0000256" key="2">
    <source>
        <dbReference type="ARBA" id="ARBA00004401"/>
    </source>
</evidence>
<dbReference type="GO" id="GO:0004222">
    <property type="term" value="F:metalloendopeptidase activity"/>
    <property type="evidence" value="ECO:0007669"/>
    <property type="project" value="InterPro"/>
</dbReference>
<evidence type="ECO:0000256" key="7">
    <source>
        <dbReference type="ARBA" id="ARBA00022833"/>
    </source>
</evidence>
<feature type="domain" description="Peptidase M13 C-terminal" evidence="9">
    <location>
        <begin position="627"/>
        <end position="804"/>
    </location>
</feature>
<dbReference type="InterPro" id="IPR000718">
    <property type="entry name" value="Peptidase_M13"/>
</dbReference>
<evidence type="ECO:0000256" key="8">
    <source>
        <dbReference type="ARBA" id="ARBA00023049"/>
    </source>
</evidence>
<dbReference type="EMBL" id="GBXI01001395">
    <property type="protein sequence ID" value="JAD12897.1"/>
    <property type="molecule type" value="Transcribed_RNA"/>
</dbReference>
<evidence type="ECO:0000256" key="6">
    <source>
        <dbReference type="ARBA" id="ARBA00022801"/>
    </source>
</evidence>
<dbReference type="InterPro" id="IPR008753">
    <property type="entry name" value="Peptidase_M13_N"/>
</dbReference>
<dbReference type="InterPro" id="IPR018497">
    <property type="entry name" value="Peptidase_M13_C"/>
</dbReference>
<dbReference type="SMR" id="A0A0A1XAG5"/>
<gene>
    <name evidence="11" type="primary">nep-1_0</name>
    <name evidence="12" type="synonym">nep-1_2</name>
    <name evidence="11" type="ORF">g.49221</name>
    <name evidence="12" type="ORF">g.49227</name>
</gene>
<dbReference type="GO" id="GO:0005886">
    <property type="term" value="C:plasma membrane"/>
    <property type="evidence" value="ECO:0007669"/>
    <property type="project" value="UniProtKB-SubCell"/>
</dbReference>
<dbReference type="Pfam" id="PF05649">
    <property type="entry name" value="Peptidase_M13_N"/>
    <property type="match status" value="1"/>
</dbReference>
<dbReference type="Gene3D" id="1.10.1380.10">
    <property type="entry name" value="Neutral endopeptidase , domain2"/>
    <property type="match status" value="1"/>
</dbReference>
<dbReference type="AlphaFoldDB" id="A0A0A1XAG5"/>
<keyword evidence="5" id="KW-0479">Metal-binding</keyword>